<gene>
    <name evidence="2" type="ORF">GPUH_LOCUS12280</name>
</gene>
<dbReference type="EMBL" id="UYRT01079188">
    <property type="protein sequence ID" value="VDN20195.1"/>
    <property type="molecule type" value="Genomic_DNA"/>
</dbReference>
<dbReference type="WBParaSite" id="GPUH_0001229401-mRNA-1">
    <property type="protein sequence ID" value="GPUH_0001229401-mRNA-1"/>
    <property type="gene ID" value="GPUH_0001229401"/>
</dbReference>
<reference evidence="2 3" key="2">
    <citation type="submission" date="2018-11" db="EMBL/GenBank/DDBJ databases">
        <authorList>
            <consortium name="Pathogen Informatics"/>
        </authorList>
    </citation>
    <scope>NUCLEOTIDE SEQUENCE [LARGE SCALE GENOMIC DNA]</scope>
</reference>
<reference evidence="4" key="1">
    <citation type="submission" date="2016-06" db="UniProtKB">
        <authorList>
            <consortium name="WormBaseParasite"/>
        </authorList>
    </citation>
    <scope>IDENTIFICATION</scope>
</reference>
<proteinExistence type="predicted"/>
<keyword evidence="3" id="KW-1185">Reference proteome</keyword>
<organism evidence="4">
    <name type="scientific">Gongylonema pulchrum</name>
    <dbReference type="NCBI Taxonomy" id="637853"/>
    <lineage>
        <taxon>Eukaryota</taxon>
        <taxon>Metazoa</taxon>
        <taxon>Ecdysozoa</taxon>
        <taxon>Nematoda</taxon>
        <taxon>Chromadorea</taxon>
        <taxon>Rhabditida</taxon>
        <taxon>Spirurina</taxon>
        <taxon>Spiruromorpha</taxon>
        <taxon>Spiruroidea</taxon>
        <taxon>Gongylonematidae</taxon>
        <taxon>Gongylonema</taxon>
    </lineage>
</organism>
<dbReference type="AlphaFoldDB" id="A0A183DU89"/>
<protein>
    <submittedName>
        <fullName evidence="4">PIK helical domain-containing protein</fullName>
    </submittedName>
</protein>
<sequence>MKLIATQVTGTLTSDLTSVARVLLNKTDIQARAAATVLEVLPCTSLDNDSYRLLQTVLIDRLKELDSSAIWYWALRSRTTPPLLPVQGNIIQMQEPTEQHEQAMQWPSRTRGLDPSVAEVASNKTD</sequence>
<evidence type="ECO:0000313" key="3">
    <source>
        <dbReference type="Proteomes" id="UP000271098"/>
    </source>
</evidence>
<evidence type="ECO:0000313" key="2">
    <source>
        <dbReference type="EMBL" id="VDN20195.1"/>
    </source>
</evidence>
<feature type="region of interest" description="Disordered" evidence="1">
    <location>
        <begin position="96"/>
        <end position="126"/>
    </location>
</feature>
<name>A0A183DU89_9BILA</name>
<evidence type="ECO:0000256" key="1">
    <source>
        <dbReference type="SAM" id="MobiDB-lite"/>
    </source>
</evidence>
<dbReference type="Proteomes" id="UP000271098">
    <property type="component" value="Unassembled WGS sequence"/>
</dbReference>
<evidence type="ECO:0000313" key="4">
    <source>
        <dbReference type="WBParaSite" id="GPUH_0001229401-mRNA-1"/>
    </source>
</evidence>
<accession>A0A183DU89</accession>